<feature type="transmembrane region" description="Helical" evidence="1">
    <location>
        <begin position="92"/>
        <end position="115"/>
    </location>
</feature>
<keyword evidence="3" id="KW-1185">Reference proteome</keyword>
<evidence type="ECO:0008006" key="4">
    <source>
        <dbReference type="Google" id="ProtNLM"/>
    </source>
</evidence>
<organism evidence="2 3">
    <name type="scientific">Streptomyces cellostaticus</name>
    <dbReference type="NCBI Taxonomy" id="67285"/>
    <lineage>
        <taxon>Bacteria</taxon>
        <taxon>Bacillati</taxon>
        <taxon>Actinomycetota</taxon>
        <taxon>Actinomycetes</taxon>
        <taxon>Kitasatosporales</taxon>
        <taxon>Streptomycetaceae</taxon>
        <taxon>Streptomyces</taxon>
    </lineage>
</organism>
<proteinExistence type="predicted"/>
<comment type="caution">
    <text evidence="2">The sequence shown here is derived from an EMBL/GenBank/DDBJ whole genome shotgun (WGS) entry which is preliminary data.</text>
</comment>
<reference evidence="2 3" key="1">
    <citation type="submission" date="2015-10" db="EMBL/GenBank/DDBJ databases">
        <title>Draft genome sequence of Streptomyces cellostaticus DSM 40189, type strain for the species Streptomyces cellostaticus.</title>
        <authorList>
            <person name="Ruckert C."/>
            <person name="Winkler A."/>
            <person name="Kalinowski J."/>
            <person name="Kampfer P."/>
            <person name="Glaeser S."/>
        </authorList>
    </citation>
    <scope>NUCLEOTIDE SEQUENCE [LARGE SCALE GENOMIC DNA]</scope>
    <source>
        <strain evidence="2 3">DSM 40189</strain>
    </source>
</reference>
<dbReference type="InterPro" id="IPR001646">
    <property type="entry name" value="5peptide_repeat"/>
</dbReference>
<dbReference type="Gene3D" id="2.160.20.80">
    <property type="entry name" value="E3 ubiquitin-protein ligase SopA"/>
    <property type="match status" value="1"/>
</dbReference>
<dbReference type="STRING" id="67285.AQI88_38795"/>
<keyword evidence="1" id="KW-0472">Membrane</keyword>
<dbReference type="AlphaFoldDB" id="A0A101NC37"/>
<dbReference type="Pfam" id="PF13576">
    <property type="entry name" value="Pentapeptide_3"/>
    <property type="match status" value="1"/>
</dbReference>
<evidence type="ECO:0000313" key="3">
    <source>
        <dbReference type="Proteomes" id="UP000054241"/>
    </source>
</evidence>
<dbReference type="EMBL" id="LMWL01000087">
    <property type="protein sequence ID" value="KUM90254.1"/>
    <property type="molecule type" value="Genomic_DNA"/>
</dbReference>
<dbReference type="Proteomes" id="UP000054241">
    <property type="component" value="Unassembled WGS sequence"/>
</dbReference>
<keyword evidence="1" id="KW-1133">Transmembrane helix</keyword>
<evidence type="ECO:0000256" key="1">
    <source>
        <dbReference type="SAM" id="Phobius"/>
    </source>
</evidence>
<name>A0A101NC37_9ACTN</name>
<protein>
    <recommendedName>
        <fullName evidence="4">Pentapeptide repeat-containing protein</fullName>
    </recommendedName>
</protein>
<feature type="transmembrane region" description="Helical" evidence="1">
    <location>
        <begin position="52"/>
        <end position="72"/>
    </location>
</feature>
<keyword evidence="1" id="KW-0812">Transmembrane</keyword>
<gene>
    <name evidence="2" type="ORF">AQI88_38795</name>
</gene>
<accession>A0A101NC37</accession>
<sequence length="435" mass="46275">MWEIEAFRYLPHDYPRVVRQVGHDRLGWPGLASAIRRQPDGLAGHPRDLNGLVYGGTMTMLTCIVDSVGLVLTAGLPPQPPGQGTPSTSPWWAPLVGGLGGALIGGAIAALAAWFSARQLRQSAQEELGHERVRLLNERFATAAGLLGHEEPACQLAGIHAMAGLADDWIERRQTCIDVLSAFLRMPYTTEATTSPPTAEHLTWQANREVRHTVIRAIRDHLQDGLSGSGTSWEGYDFDFTGAVFDGGSFSGARFSGGTVSFSGATFSGGTVDLSATFSGSEVDFTGARFTGGEVDFRDATFSGGKVDFRNAEFSDGEVDFGATFSGGTVNFSATFSGSEVDFTGARFAGSTVYFSGATFSGGKVDFSATFSGGAVEFSEARFTGSRVDFCLAQFSGGTVDLRRPRAWWPRPPEFDDVVGESPPVGLRLPHRGGA</sequence>
<evidence type="ECO:0000313" key="2">
    <source>
        <dbReference type="EMBL" id="KUM90254.1"/>
    </source>
</evidence>
<dbReference type="SUPFAM" id="SSF141571">
    <property type="entry name" value="Pentapeptide repeat-like"/>
    <property type="match status" value="1"/>
</dbReference>